<keyword evidence="9 10" id="KW-0067">ATP-binding</keyword>
<sequence>MAVRSELSEQKLGYIREFVNNKDPKEEYKLIQSIGTGTYGEVYKAIRLRTKEFAAVKIIKVDAKDDVRAILQEIQTLRECRHCNIVQFFGSYFRNNKLWICMEFCGGFSMQDIYTNIQRPIEENCIAFVSRETLRGIEYMHKAGKIHRDIKGANILLTTDGDVKIADFGVAAQITQTIQRRNSFIGTPYWMAPEVAAVERKGGYDEKCDVWALGITAIEYAELQPPLFDLHPMRALRILGMRSYKPPVLRNKSLWSQKFHNFLKASLTKSEKKRPTAQALLRHEFVNQPHLTRLLTLKLLETNRNPNITTAAANNNNNNRLSVHANNSTNQQKSHIKEVQIQEEYSALLAGRPDYPMVMNKLPVQSPNEEYKVPQISSADNQSSSDIKRPITSTSSNRPEPLIKMHTPWQSQQMKSDQLSPINLSKPTTTIAEVIVQKSSIISPMERIQSARPQQFLIEHSIINDGNALNNKLNIDKLNSNYHPSTSKSILEEIRIMDELPTPFPAYVASAPTATPAVKPPGLSYQLNNSTSKHIENVIQKTPTSSYSSGISQPLYIQTTTYDISSTTMVDSHKNNHHLQPQPQHRRSSSNNSSSISSASTSPRSSFSSSQLDLLDPVSTDLTSGSHQTTILSNSNSSSPTSPGSGTSSSSSSSSSTSSSVSAEAAVVDDDLNGGDEANILISTVSVEHKSDIVGVDDDVEEVFLNEDKDLKIVDKQQDEKEETENYKHQEYLAITEHTIIQDSLEARFLPIDSEPHVVESHSVHVAHHNVSPENGDHLCRVTDTVTQSVAVSKTITTIAATTTTTKVNGTNAQSNDSSVVEFNKSVNLTNASNHDNIPKSISIDDYTKAEKHRNDQQYNRQHLSISDHINYDNNGEEDDLNDIVHYTPERISPMSFDRGTVTTIESHLSSIMAQDEIDDCRDNTNNNKEFDYSSSKKIIADSEKLSESPPYACLDVHNDNPDEWDLGVADRDLLAADGLLYLDRSHPESLSDRISEFGFRIHGSSEGEEDLEDEDDDQDDSGIRDEIIIPNDLSNINMMNLCQLSSNTNNIEGISPTLSRMNTNDNSMDTISTQKLSLTTNDGTNLNSQITNGDLNLNHMDVLNKNTKFNSTMTNTTTSTTTTNNNHNNRLVSQKELDLNDIVNSTGHEFYPEKSGEELMSLLRQLKFAQKFAWLSGASVLPTGLSALTNIQSNKLTSNNNNNLDHHCQSLTNGITNELYTKTDTLNIMKDSSTIKTMKQDKIDNHEDVMKLDTTIISTVVTINHDEDKQLTNEGITFIKHNHLNNNSILLNGDNSKLNQMNGKLNDIQNDDHIDDDDDVVVNIKNDKIDNSFVKQKQNGLVYDKTDVIINGQINDSFDGSELPLFVKDNTTLDNDSSIKSDMKLNLETISTSYKPDNISLSTKHTIDIPTPIITTTVCSINNNNNSNIQPHSSAVSNTLTTSTVTTDNHLKLLMMNMKDYVQVSSSLPSTPVSSSVVPANFNVIPTIDNNNNNDKTKSESDFQMTKLSELEKQDIAYNKDNLSVKNYTSLPSGTSTAYPSDVVITKKCTTTTGTIDLICSKSTIMGNTHTTYPINSNIITTTSPTIGLLTKPAPISISTDIHPIDSDDIEVDDIVYSNMSNERKSYIGGSLQLIPQREEKNTNRKKLFYRSSLSPCSDIHPFPSSTSLVTGSLPKTDDQEICSNDYQKIANSVIPSSTLLTSPITDTETIRTTASISYLPSNQPLALQPHLKMVSSIELSGNLNGNDNNNNRSHNDNFSKDSPLVSSVKLHRRVPAPTVTSDVLNNSDTIATTISKIATSPALISSVINSVKANEAKISRSSMIELISCPNKDVSYPGQILSSIPPPLPSLTSSTPLSKPQGNMGACFSLVFEGCPLKINSTATWINPANNGQVILLGTNDGIYCLQLKGRSDNSLELLFPRRCLWLSVTRDTMMSLSGRHPQLYAHNLVSLMKLKSQGHSMSGSSGCTVGGSSGVSGSNISGLGGAASKFGKFVKLFPKRFSPSKKMPDTKGCLRANVTRNPFNGAKYLCAAMTNEILIMEWFNPVSSFIEIKRIFVPDMPSPLLNFDLLIVKNLPLPFVCVGVYRHHSRKGREGQRFRLHLIDLNSSGPNPPQMPPVVSSIPPPISVSSVAAAVSVTAMASTTSTTITTSTTTTNCVSPNHSGLLVDSSTSPHSVISHSENINGLNDSVELTSSNNNRLTNKTQVVLKSDQTKAELQRKNTLFLPEDILPVVETVQLEHNTILICFLDCAKVVSLNGQIKSSRHRATTLDFNGITVESIVCLRDSILVFHPHGLLGKSFTGELTQEINDKENIYRLLGYNRNIIVESRPANNPMSNSNVYILSDNMENI</sequence>
<feature type="compositionally biased region" description="Polar residues" evidence="11">
    <location>
        <begin position="620"/>
        <end position="632"/>
    </location>
</feature>
<proteinExistence type="inferred from homology"/>
<dbReference type="PROSITE" id="PS00107">
    <property type="entry name" value="PROTEIN_KINASE_ATP"/>
    <property type="match status" value="1"/>
</dbReference>
<dbReference type="GO" id="GO:0005524">
    <property type="term" value="F:ATP binding"/>
    <property type="evidence" value="ECO:0007669"/>
    <property type="project" value="UniProtKB-UniRule"/>
</dbReference>
<evidence type="ECO:0000256" key="2">
    <source>
        <dbReference type="ARBA" id="ARBA00008874"/>
    </source>
</evidence>
<dbReference type="PANTHER" id="PTHR48012">
    <property type="entry name" value="STERILE20-LIKE KINASE, ISOFORM B-RELATED"/>
    <property type="match status" value="1"/>
</dbReference>
<dbReference type="Gene3D" id="1.10.510.10">
    <property type="entry name" value="Transferase(Phosphotransferase) domain 1"/>
    <property type="match status" value="1"/>
</dbReference>
<evidence type="ECO:0000256" key="4">
    <source>
        <dbReference type="ARBA" id="ARBA00022527"/>
    </source>
</evidence>
<dbReference type="WBParaSite" id="SMRG1_57110.1">
    <property type="protein sequence ID" value="SMRG1_57110.1"/>
    <property type="gene ID" value="SMRG1_57110"/>
</dbReference>
<evidence type="ECO:0000256" key="7">
    <source>
        <dbReference type="ARBA" id="ARBA00022741"/>
    </source>
</evidence>
<feature type="binding site" evidence="10">
    <location>
        <position position="57"/>
    </location>
    <ligand>
        <name>ATP</name>
        <dbReference type="ChEBI" id="CHEBI:30616"/>
    </ligand>
</feature>
<evidence type="ECO:0000256" key="8">
    <source>
        <dbReference type="ARBA" id="ARBA00022777"/>
    </source>
</evidence>
<feature type="compositionally biased region" description="Polar residues" evidence="11">
    <location>
        <begin position="320"/>
        <end position="332"/>
    </location>
</feature>
<keyword evidence="6" id="KW-0808">Transferase</keyword>
<dbReference type="GO" id="GO:0008349">
    <property type="term" value="F:MAP kinase kinase kinase kinase activity"/>
    <property type="evidence" value="ECO:0007669"/>
    <property type="project" value="TreeGrafter"/>
</dbReference>
<keyword evidence="8" id="KW-0418">Kinase</keyword>
<evidence type="ECO:0000259" key="13">
    <source>
        <dbReference type="PROSITE" id="PS50219"/>
    </source>
</evidence>
<comment type="similarity">
    <text evidence="2">Belongs to the protein kinase superfamily. STE Ser/Thr protein kinase family. STE20 subfamily.</text>
</comment>
<protein>
    <recommendedName>
        <fullName evidence="3">non-specific serine/threonine protein kinase</fullName>
        <ecNumber evidence="3">2.7.11.1</ecNumber>
    </recommendedName>
</protein>
<feature type="compositionally biased region" description="Low complexity" evidence="11">
    <location>
        <begin position="589"/>
        <end position="610"/>
    </location>
</feature>
<dbReference type="InterPro" id="IPR017441">
    <property type="entry name" value="Protein_kinase_ATP_BS"/>
</dbReference>
<dbReference type="SUPFAM" id="SSF56112">
    <property type="entry name" value="Protein kinase-like (PK-like)"/>
    <property type="match status" value="1"/>
</dbReference>
<dbReference type="InterPro" id="IPR000719">
    <property type="entry name" value="Prot_kinase_dom"/>
</dbReference>
<keyword evidence="4" id="KW-0723">Serine/threonine-protein kinase</keyword>
<dbReference type="Pfam" id="PF00069">
    <property type="entry name" value="Pkinase"/>
    <property type="match status" value="1"/>
</dbReference>
<organism evidence="14 15">
    <name type="scientific">Schistosoma margrebowiei</name>
    <dbReference type="NCBI Taxonomy" id="48269"/>
    <lineage>
        <taxon>Eukaryota</taxon>
        <taxon>Metazoa</taxon>
        <taxon>Spiralia</taxon>
        <taxon>Lophotrochozoa</taxon>
        <taxon>Platyhelminthes</taxon>
        <taxon>Trematoda</taxon>
        <taxon>Digenea</taxon>
        <taxon>Strigeidida</taxon>
        <taxon>Schistosomatoidea</taxon>
        <taxon>Schistosomatidae</taxon>
        <taxon>Schistosoma</taxon>
    </lineage>
</organism>
<feature type="domain" description="CNH" evidence="13">
    <location>
        <begin position="1878"/>
        <end position="2326"/>
    </location>
</feature>
<evidence type="ECO:0000313" key="15">
    <source>
        <dbReference type="WBParaSite" id="SMRG1_57110.1"/>
    </source>
</evidence>
<feature type="region of interest" description="Disordered" evidence="11">
    <location>
        <begin position="1744"/>
        <end position="1764"/>
    </location>
</feature>
<evidence type="ECO:0000256" key="6">
    <source>
        <dbReference type="ARBA" id="ARBA00022679"/>
    </source>
</evidence>
<dbReference type="FunFam" id="1.10.510.10:FF:000031">
    <property type="entry name" value="Mitogen-activated protein kinase kinase kinase kinase"/>
    <property type="match status" value="1"/>
</dbReference>
<feature type="compositionally biased region" description="Polar residues" evidence="11">
    <location>
        <begin position="375"/>
        <end position="398"/>
    </location>
</feature>
<evidence type="ECO:0000256" key="5">
    <source>
        <dbReference type="ARBA" id="ARBA00022553"/>
    </source>
</evidence>
<dbReference type="InterPro" id="IPR050629">
    <property type="entry name" value="STE20/SPS1-PAK"/>
</dbReference>
<feature type="domain" description="Protein kinase" evidence="12">
    <location>
        <begin position="28"/>
        <end position="286"/>
    </location>
</feature>
<evidence type="ECO:0000259" key="12">
    <source>
        <dbReference type="PROSITE" id="PS50011"/>
    </source>
</evidence>
<evidence type="ECO:0000256" key="11">
    <source>
        <dbReference type="SAM" id="MobiDB-lite"/>
    </source>
</evidence>
<dbReference type="SMART" id="SM00036">
    <property type="entry name" value="CNH"/>
    <property type="match status" value="1"/>
</dbReference>
<keyword evidence="7 10" id="KW-0547">Nucleotide-binding</keyword>
<dbReference type="PROSITE" id="PS50011">
    <property type="entry name" value="PROTEIN_KINASE_DOM"/>
    <property type="match status" value="1"/>
</dbReference>
<feature type="region of interest" description="Disordered" evidence="11">
    <location>
        <begin position="572"/>
        <end position="662"/>
    </location>
</feature>
<evidence type="ECO:0000256" key="9">
    <source>
        <dbReference type="ARBA" id="ARBA00022840"/>
    </source>
</evidence>
<dbReference type="GO" id="GO:0005737">
    <property type="term" value="C:cytoplasm"/>
    <property type="evidence" value="ECO:0007669"/>
    <property type="project" value="TreeGrafter"/>
</dbReference>
<dbReference type="SMART" id="SM00220">
    <property type="entry name" value="S_TKc"/>
    <property type="match status" value="1"/>
</dbReference>
<dbReference type="InterPro" id="IPR011009">
    <property type="entry name" value="Kinase-like_dom_sf"/>
</dbReference>
<feature type="compositionally biased region" description="Low complexity" evidence="11">
    <location>
        <begin position="1744"/>
        <end position="1754"/>
    </location>
</feature>
<keyword evidence="5" id="KW-0597">Phosphoprotein</keyword>
<feature type="region of interest" description="Disordered" evidence="11">
    <location>
        <begin position="310"/>
        <end position="332"/>
    </location>
</feature>
<dbReference type="Pfam" id="PF00780">
    <property type="entry name" value="CNH"/>
    <property type="match status" value="1"/>
</dbReference>
<dbReference type="CDD" id="cd06613">
    <property type="entry name" value="STKc_MAP4K3_like"/>
    <property type="match status" value="1"/>
</dbReference>
<dbReference type="EC" id="2.7.11.1" evidence="3"/>
<feature type="region of interest" description="Disordered" evidence="11">
    <location>
        <begin position="370"/>
        <end position="402"/>
    </location>
</feature>
<feature type="compositionally biased region" description="Low complexity" evidence="11">
    <location>
        <begin position="310"/>
        <end position="319"/>
    </location>
</feature>
<name>A0AA84ZZU1_9TREM</name>
<dbReference type="PROSITE" id="PS50219">
    <property type="entry name" value="CNH"/>
    <property type="match status" value="1"/>
</dbReference>
<accession>A0AA84ZZU1</accession>
<reference evidence="15" key="1">
    <citation type="submission" date="2023-11" db="UniProtKB">
        <authorList>
            <consortium name="WormBaseParasite"/>
        </authorList>
    </citation>
    <scope>IDENTIFICATION</scope>
</reference>
<evidence type="ECO:0000256" key="10">
    <source>
        <dbReference type="PROSITE-ProRule" id="PRU10141"/>
    </source>
</evidence>
<dbReference type="PANTHER" id="PTHR48012:SF18">
    <property type="entry name" value="HAPPYHOUR, ISOFORM A"/>
    <property type="match status" value="1"/>
</dbReference>
<evidence type="ECO:0000313" key="14">
    <source>
        <dbReference type="Proteomes" id="UP000050790"/>
    </source>
</evidence>
<feature type="compositionally biased region" description="Low complexity" evidence="11">
    <location>
        <begin position="633"/>
        <end position="660"/>
    </location>
</feature>
<dbReference type="InterPro" id="IPR001180">
    <property type="entry name" value="CNH_dom"/>
</dbReference>
<dbReference type="Proteomes" id="UP000050790">
    <property type="component" value="Unassembled WGS sequence"/>
</dbReference>
<evidence type="ECO:0000256" key="1">
    <source>
        <dbReference type="ARBA" id="ARBA00001946"/>
    </source>
</evidence>
<comment type="cofactor">
    <cofactor evidence="1">
        <name>Mg(2+)</name>
        <dbReference type="ChEBI" id="CHEBI:18420"/>
    </cofactor>
</comment>
<evidence type="ECO:0000256" key="3">
    <source>
        <dbReference type="ARBA" id="ARBA00012513"/>
    </source>
</evidence>